<feature type="domain" description="RRN7-type" evidence="2">
    <location>
        <begin position="2"/>
        <end position="30"/>
    </location>
</feature>
<sequence>MKKIVCELCGSNDFTKENGYWVCNHCQTKYTPEEAKKITVEGIVDVSIDKTTDLHNFQKLAIQYYNSSDFEQAKKYYSKILEINPEDWQATFYYGICSSKLSNLASFKLMDSVNSAKNAINIILKADMQEKMKTEHIIEIVSAVNSVTISYQEIAFNHYNQYWEMESSTTELIRRLQICSEAYTYCFDLSRYFKLSISQFQISLAENVISICIEICQFRKYKMYVKGTELEREYQLSLANRQKYITIYQQKVAFIKSIQPEYVPPRIEDRDMTKAQGCYIATSVYKTYDCSELWTLRRFRDETLNKSVVGRLFIKFYYLVSPKIIRVFGENKIFNGFCKLILDKFVKRLQLIGVSSTEYEDS</sequence>
<evidence type="ECO:0000313" key="3">
    <source>
        <dbReference type="EMBL" id="MBP1044415.1"/>
    </source>
</evidence>
<keyword evidence="1" id="KW-0802">TPR repeat</keyword>
<evidence type="ECO:0000256" key="1">
    <source>
        <dbReference type="PROSITE-ProRule" id="PRU00339"/>
    </source>
</evidence>
<dbReference type="Pfam" id="PF11781">
    <property type="entry name" value="Zn_ribbon_RRN7"/>
    <property type="match status" value="1"/>
</dbReference>
<organism evidence="3 4">
    <name type="scientific">Vagococcus allomyrinae</name>
    <dbReference type="NCBI Taxonomy" id="2794353"/>
    <lineage>
        <taxon>Bacteria</taxon>
        <taxon>Bacillati</taxon>
        <taxon>Bacillota</taxon>
        <taxon>Bacilli</taxon>
        <taxon>Lactobacillales</taxon>
        <taxon>Enterococcaceae</taxon>
        <taxon>Vagococcus</taxon>
    </lineage>
</organism>
<dbReference type="Gene3D" id="1.25.40.10">
    <property type="entry name" value="Tetratricopeptide repeat domain"/>
    <property type="match status" value="1"/>
</dbReference>
<evidence type="ECO:0000259" key="2">
    <source>
        <dbReference type="Pfam" id="PF11781"/>
    </source>
</evidence>
<dbReference type="InterPro" id="IPR049886">
    <property type="entry name" value="CFI_box_CTERM_dom"/>
</dbReference>
<proteinExistence type="predicted"/>
<name>A0A940SXK1_9ENTE</name>
<dbReference type="EMBL" id="JAEEGA010000027">
    <property type="protein sequence ID" value="MBP1044415.1"/>
    <property type="molecule type" value="Genomic_DNA"/>
</dbReference>
<dbReference type="RefSeq" id="WP_209532882.1">
    <property type="nucleotide sequence ID" value="NZ_JAEEGA010000027.1"/>
</dbReference>
<comment type="caution">
    <text evidence="3">The sequence shown here is derived from an EMBL/GenBank/DDBJ whole genome shotgun (WGS) entry which is preliminary data.</text>
</comment>
<keyword evidence="4" id="KW-1185">Reference proteome</keyword>
<dbReference type="InterPro" id="IPR021752">
    <property type="entry name" value="TF_Rrn7_Zf"/>
</dbReference>
<dbReference type="NCBIfam" id="NF041770">
    <property type="entry name" value="CFI_box_CTERM"/>
    <property type="match status" value="1"/>
</dbReference>
<dbReference type="Proteomes" id="UP000674938">
    <property type="component" value="Unassembled WGS sequence"/>
</dbReference>
<dbReference type="AlphaFoldDB" id="A0A940SXK1"/>
<feature type="repeat" description="TPR" evidence="1">
    <location>
        <begin position="54"/>
        <end position="87"/>
    </location>
</feature>
<dbReference type="InterPro" id="IPR019734">
    <property type="entry name" value="TPR_rpt"/>
</dbReference>
<evidence type="ECO:0000313" key="4">
    <source>
        <dbReference type="Proteomes" id="UP000674938"/>
    </source>
</evidence>
<dbReference type="SUPFAM" id="SSF48452">
    <property type="entry name" value="TPR-like"/>
    <property type="match status" value="1"/>
</dbReference>
<protein>
    <recommendedName>
        <fullName evidence="2">RRN7-type domain-containing protein</fullName>
    </recommendedName>
</protein>
<dbReference type="InterPro" id="IPR011990">
    <property type="entry name" value="TPR-like_helical_dom_sf"/>
</dbReference>
<dbReference type="PROSITE" id="PS50005">
    <property type="entry name" value="TPR"/>
    <property type="match status" value="1"/>
</dbReference>
<reference evidence="3" key="1">
    <citation type="submission" date="2020-12" db="EMBL/GenBank/DDBJ databases">
        <title>Vagococcus allomyrinae sp. nov. and Enterococcus lavae sp. nov., isolated from the larvae of Allomyrina dichotoma.</title>
        <authorList>
            <person name="Lee S.D."/>
        </authorList>
    </citation>
    <scope>NUCLEOTIDE SEQUENCE</scope>
    <source>
        <strain evidence="3">BWB3-3</strain>
    </source>
</reference>
<gene>
    <name evidence="3" type="ORF">I6N95_25740</name>
</gene>
<accession>A0A940SXK1</accession>